<accession>A0A196S8N8</accession>
<evidence type="ECO:0000256" key="1">
    <source>
        <dbReference type="SAM" id="Coils"/>
    </source>
</evidence>
<evidence type="ECO:0000313" key="3">
    <source>
        <dbReference type="Proteomes" id="UP000078348"/>
    </source>
</evidence>
<evidence type="ECO:0000313" key="2">
    <source>
        <dbReference type="EMBL" id="OAO12354.1"/>
    </source>
</evidence>
<proteinExistence type="predicted"/>
<keyword evidence="1" id="KW-0175">Coiled coil</keyword>
<protein>
    <submittedName>
        <fullName evidence="2">Uncharacterized protein</fullName>
    </submittedName>
</protein>
<reference evidence="2 3" key="1">
    <citation type="submission" date="2016-05" db="EMBL/GenBank/DDBJ databases">
        <title>Nuclear genome of Blastocystis sp. subtype 1 NandII.</title>
        <authorList>
            <person name="Gentekaki E."/>
            <person name="Curtis B."/>
            <person name="Stairs C."/>
            <person name="Eme L."/>
            <person name="Herman E."/>
            <person name="Klimes V."/>
            <person name="Arias M.C."/>
            <person name="Elias M."/>
            <person name="Hilliou F."/>
            <person name="Klute M."/>
            <person name="Malik S.-B."/>
            <person name="Pightling A."/>
            <person name="Rachubinski R."/>
            <person name="Salas D."/>
            <person name="Schlacht A."/>
            <person name="Suga H."/>
            <person name="Archibald J."/>
            <person name="Ball S.G."/>
            <person name="Clark G."/>
            <person name="Dacks J."/>
            <person name="Van Der Giezen M."/>
            <person name="Tsaousis A."/>
            <person name="Roger A."/>
        </authorList>
    </citation>
    <scope>NUCLEOTIDE SEQUENCE [LARGE SCALE GENOMIC DNA]</scope>
    <source>
        <strain evidence="3">ATCC 50177 / NandII</strain>
    </source>
</reference>
<keyword evidence="3" id="KW-1185">Reference proteome</keyword>
<comment type="caution">
    <text evidence="2">The sequence shown here is derived from an EMBL/GenBank/DDBJ whole genome shotgun (WGS) entry which is preliminary data.</text>
</comment>
<dbReference type="AlphaFoldDB" id="A0A196S8N8"/>
<dbReference type="EMBL" id="LXWW01000549">
    <property type="protein sequence ID" value="OAO12354.1"/>
    <property type="molecule type" value="Genomic_DNA"/>
</dbReference>
<gene>
    <name evidence="2" type="ORF">AV274_5977</name>
</gene>
<sequence length="229" mass="26363">MAYSVPAQDIGFTISRIESLNIDGLSFPKNIPEPVFAEEAEMYFTSDQVKDSQVIRSLLPSYGTPTHCLLVSTPRFPRKEMLLTSAQSDNAQLEAALSEAKSQLNALKAKKNQYIMNRMTNEVAEANQQISEVLTQVIKLDLSLKTRNENEDRPEIRSLYVKEVERLLYALEDVAMEFQRDKRKEDYDTLEDNISLLTGLMEQYRDTPSLENKRQLSECYYKILDIYDV</sequence>
<dbReference type="Proteomes" id="UP000078348">
    <property type="component" value="Unassembled WGS sequence"/>
</dbReference>
<name>A0A196S8N8_BLAHN</name>
<organism evidence="2 3">
    <name type="scientific">Blastocystis sp. subtype 1 (strain ATCC 50177 / NandII)</name>
    <dbReference type="NCBI Taxonomy" id="478820"/>
    <lineage>
        <taxon>Eukaryota</taxon>
        <taxon>Sar</taxon>
        <taxon>Stramenopiles</taxon>
        <taxon>Bigyra</taxon>
        <taxon>Opalozoa</taxon>
        <taxon>Opalinata</taxon>
        <taxon>Blastocystidae</taxon>
        <taxon>Blastocystis</taxon>
    </lineage>
</organism>
<feature type="coiled-coil region" evidence="1">
    <location>
        <begin position="83"/>
        <end position="136"/>
    </location>
</feature>